<evidence type="ECO:0000256" key="1">
    <source>
        <dbReference type="SAM" id="MobiDB-lite"/>
    </source>
</evidence>
<feature type="compositionally biased region" description="Polar residues" evidence="1">
    <location>
        <begin position="189"/>
        <end position="203"/>
    </location>
</feature>
<organism evidence="2 3">
    <name type="scientific">Dibothriocephalus latus</name>
    <name type="common">Fish tapeworm</name>
    <name type="synonym">Diphyllobothrium latum</name>
    <dbReference type="NCBI Taxonomy" id="60516"/>
    <lineage>
        <taxon>Eukaryota</taxon>
        <taxon>Metazoa</taxon>
        <taxon>Spiralia</taxon>
        <taxon>Lophotrochozoa</taxon>
        <taxon>Platyhelminthes</taxon>
        <taxon>Cestoda</taxon>
        <taxon>Eucestoda</taxon>
        <taxon>Diphyllobothriidea</taxon>
        <taxon>Diphyllobothriidae</taxon>
        <taxon>Dibothriocephalus</taxon>
    </lineage>
</organism>
<proteinExistence type="predicted"/>
<name>A0A3P6SNZ2_DIBLA</name>
<accession>A0A3P6SNZ2</accession>
<reference evidence="2 3" key="1">
    <citation type="submission" date="2018-11" db="EMBL/GenBank/DDBJ databases">
        <authorList>
            <consortium name="Pathogen Informatics"/>
        </authorList>
    </citation>
    <scope>NUCLEOTIDE SEQUENCE [LARGE SCALE GENOMIC DNA]</scope>
</reference>
<sequence>MMQLGIKCYFSDGVRAHEKPLASDRGFYKLKPLENPPARADDKEFSPDQLDQSDFEKPTPSLPLTNNEKALNETSKGLNNQIHELIELEFQPKGGRSTPNQKSATMQFPMRTKSPQARSEIQMDDRLDGEIEHRAKQRLRGHPFRWSTLENRVRSNAFHIIRRSDLVALPNATSSGGVSAVDTGGVQPDSKQPQIPSDTTQQQVDKDMQAVDPFLFLKLNDLRIRMFIRENIGCAPLWIFSAKQLTSLRKIAMMQLISTQERLAGPTRLLKW</sequence>
<dbReference type="Proteomes" id="UP000281553">
    <property type="component" value="Unassembled WGS sequence"/>
</dbReference>
<feature type="compositionally biased region" description="Polar residues" evidence="1">
    <location>
        <begin position="97"/>
        <end position="106"/>
    </location>
</feature>
<keyword evidence="3" id="KW-1185">Reference proteome</keyword>
<dbReference type="EMBL" id="UYRU01042127">
    <property type="protein sequence ID" value="VDK72939.1"/>
    <property type="molecule type" value="Genomic_DNA"/>
</dbReference>
<evidence type="ECO:0000313" key="3">
    <source>
        <dbReference type="Proteomes" id="UP000281553"/>
    </source>
</evidence>
<protein>
    <submittedName>
        <fullName evidence="2">Uncharacterized protein</fullName>
    </submittedName>
</protein>
<feature type="region of interest" description="Disordered" evidence="1">
    <location>
        <begin position="174"/>
        <end position="204"/>
    </location>
</feature>
<evidence type="ECO:0000313" key="2">
    <source>
        <dbReference type="EMBL" id="VDK72939.1"/>
    </source>
</evidence>
<gene>
    <name evidence="2" type="ORF">DILT_LOCUS2455</name>
</gene>
<dbReference type="AlphaFoldDB" id="A0A3P6SNZ2"/>
<feature type="region of interest" description="Disordered" evidence="1">
    <location>
        <begin position="28"/>
        <end position="67"/>
    </location>
</feature>
<feature type="region of interest" description="Disordered" evidence="1">
    <location>
        <begin position="92"/>
        <end position="120"/>
    </location>
</feature>